<protein>
    <recommendedName>
        <fullName evidence="5">Secreted protein</fullName>
    </recommendedName>
</protein>
<comment type="caution">
    <text evidence="3">The sequence shown here is derived from an EMBL/GenBank/DDBJ whole genome shotgun (WGS) entry which is preliminary data.</text>
</comment>
<evidence type="ECO:0000313" key="4">
    <source>
        <dbReference type="Proteomes" id="UP001558613"/>
    </source>
</evidence>
<evidence type="ECO:0008006" key="5">
    <source>
        <dbReference type="Google" id="ProtNLM"/>
    </source>
</evidence>
<dbReference type="EMBL" id="JAYMGO010000020">
    <property type="protein sequence ID" value="KAL1253571.1"/>
    <property type="molecule type" value="Genomic_DNA"/>
</dbReference>
<feature type="chain" id="PRO_5047404408" description="Secreted protein" evidence="2">
    <location>
        <begin position="19"/>
        <end position="148"/>
    </location>
</feature>
<gene>
    <name evidence="3" type="ORF">QQF64_015800</name>
</gene>
<evidence type="ECO:0000256" key="2">
    <source>
        <dbReference type="SAM" id="SignalP"/>
    </source>
</evidence>
<keyword evidence="4" id="KW-1185">Reference proteome</keyword>
<evidence type="ECO:0000313" key="3">
    <source>
        <dbReference type="EMBL" id="KAL1253571.1"/>
    </source>
</evidence>
<reference evidence="3 4" key="1">
    <citation type="submission" date="2023-09" db="EMBL/GenBank/DDBJ databases">
        <authorList>
            <person name="Wang M."/>
        </authorList>
    </citation>
    <scope>NUCLEOTIDE SEQUENCE [LARGE SCALE GENOMIC DNA]</scope>
    <source>
        <strain evidence="3">GT-2023</strain>
        <tissue evidence="3">Liver</tissue>
    </source>
</reference>
<sequence>MKLFVQLNISLIVSFTSSQHLHTRSTQTRASQDGRLAGSGLAADPHLTKHGQNSQTQRRPLGPNAANQTRVRKTGESPAARGLIIASAGPSRCSSARFRPGNDLHNSLPLSLTKYVPIRNGKLRILSSEGLQIRRERTKREYFPEPQK</sequence>
<accession>A0ABR3LNJ0</accession>
<feature type="signal peptide" evidence="2">
    <location>
        <begin position="1"/>
        <end position="18"/>
    </location>
</feature>
<dbReference type="Proteomes" id="UP001558613">
    <property type="component" value="Unassembled WGS sequence"/>
</dbReference>
<feature type="region of interest" description="Disordered" evidence="1">
    <location>
        <begin position="18"/>
        <end position="82"/>
    </location>
</feature>
<evidence type="ECO:0000256" key="1">
    <source>
        <dbReference type="SAM" id="MobiDB-lite"/>
    </source>
</evidence>
<keyword evidence="2" id="KW-0732">Signal</keyword>
<feature type="compositionally biased region" description="Polar residues" evidence="1">
    <location>
        <begin position="18"/>
        <end position="31"/>
    </location>
</feature>
<proteinExistence type="predicted"/>
<organism evidence="3 4">
    <name type="scientific">Cirrhinus molitorella</name>
    <name type="common">mud carp</name>
    <dbReference type="NCBI Taxonomy" id="172907"/>
    <lineage>
        <taxon>Eukaryota</taxon>
        <taxon>Metazoa</taxon>
        <taxon>Chordata</taxon>
        <taxon>Craniata</taxon>
        <taxon>Vertebrata</taxon>
        <taxon>Euteleostomi</taxon>
        <taxon>Actinopterygii</taxon>
        <taxon>Neopterygii</taxon>
        <taxon>Teleostei</taxon>
        <taxon>Ostariophysi</taxon>
        <taxon>Cypriniformes</taxon>
        <taxon>Cyprinidae</taxon>
        <taxon>Labeoninae</taxon>
        <taxon>Labeonini</taxon>
        <taxon>Cirrhinus</taxon>
    </lineage>
</organism>
<name>A0ABR3LNJ0_9TELE</name>